<dbReference type="InterPro" id="IPR008969">
    <property type="entry name" value="CarboxyPept-like_regulatory"/>
</dbReference>
<name>A0A501W470_9BACT</name>
<dbReference type="InterPro" id="IPR000073">
    <property type="entry name" value="AB_hydrolase_1"/>
</dbReference>
<evidence type="ECO:0000313" key="3">
    <source>
        <dbReference type="EMBL" id="TPE43100.1"/>
    </source>
</evidence>
<dbReference type="Gene3D" id="2.60.40.1120">
    <property type="entry name" value="Carboxypeptidase-like, regulatory domain"/>
    <property type="match status" value="1"/>
</dbReference>
<dbReference type="Pfam" id="PF13715">
    <property type="entry name" value="CarbopepD_reg_2"/>
    <property type="match status" value="1"/>
</dbReference>
<dbReference type="GO" id="GO:0017171">
    <property type="term" value="F:serine hydrolase activity"/>
    <property type="evidence" value="ECO:0007669"/>
    <property type="project" value="TreeGrafter"/>
</dbReference>
<evidence type="ECO:0000256" key="1">
    <source>
        <dbReference type="SAM" id="SignalP"/>
    </source>
</evidence>
<dbReference type="RefSeq" id="WP_140622513.1">
    <property type="nucleotide sequence ID" value="NZ_VFRQ01000008.1"/>
</dbReference>
<reference evidence="3 4" key="1">
    <citation type="submission" date="2019-06" db="EMBL/GenBank/DDBJ databases">
        <title>A novel bacterium of genus Pontibacter, isolated from marine sediment.</title>
        <authorList>
            <person name="Huang H."/>
            <person name="Mo K."/>
            <person name="Hu Y."/>
        </authorList>
    </citation>
    <scope>NUCLEOTIDE SEQUENCE [LARGE SCALE GENOMIC DNA]</scope>
    <source>
        <strain evidence="3 4">HB172049</strain>
    </source>
</reference>
<accession>A0A501W470</accession>
<dbReference type="PANTHER" id="PTHR46331">
    <property type="entry name" value="VALACYCLOVIR HYDROLASE"/>
    <property type="match status" value="1"/>
</dbReference>
<dbReference type="Pfam" id="PF00561">
    <property type="entry name" value="Abhydrolase_1"/>
    <property type="match status" value="1"/>
</dbReference>
<keyword evidence="3" id="KW-0378">Hydrolase</keyword>
<feature type="chain" id="PRO_5021396229" evidence="1">
    <location>
        <begin position="22"/>
        <end position="573"/>
    </location>
</feature>
<evidence type="ECO:0000259" key="2">
    <source>
        <dbReference type="Pfam" id="PF00561"/>
    </source>
</evidence>
<evidence type="ECO:0000313" key="4">
    <source>
        <dbReference type="Proteomes" id="UP000316727"/>
    </source>
</evidence>
<dbReference type="Proteomes" id="UP000316727">
    <property type="component" value="Unassembled WGS sequence"/>
</dbReference>
<gene>
    <name evidence="3" type="ORF">FJM65_15795</name>
</gene>
<dbReference type="EMBL" id="VFRQ01000008">
    <property type="protein sequence ID" value="TPE43100.1"/>
    <property type="molecule type" value="Genomic_DNA"/>
</dbReference>
<dbReference type="OrthoDB" id="2247630at2"/>
<proteinExistence type="predicted"/>
<dbReference type="AlphaFoldDB" id="A0A501W470"/>
<protein>
    <submittedName>
        <fullName evidence="3">Alpha/beta fold hydrolase</fullName>
    </submittedName>
</protein>
<sequence>MKALRLLLHLFLLLLYTSAASQSLFLEGEVVDINQNQPVPYATVGIKGKSLGTVADENGRFRFAVPATAVSDEEQVIISCVGYNSTEISVAALQQGRQRVRLAPAQVSLKEVTIKARKIKTKTFGRRGSSTLMAANMFTESNLISDELAKEQGTLIQLDEEVLLRNFNMHVAFNRFKYVRFRLNIYSVSDGLPDRSLLKEDIVFDVTEPKGWVKVDLSKYHIFLEGQDKVAVTIQWLKSEAVDGNSTSFGVSAVPVPTHAILFRNKSQDKWKEVSPGYLSFYLTADSYRGRNKSIATETNPEEVYALPDSLKYLSFLSMEAPVTLTDKYSFGDSLQVGHFVQVNGARLYYETYGQGEPLLLLHGNGQSISAFSRQIEALSKKFSVIAIDTRAHGKSRDDVTQELTYDLFALDMKQLLDSLHLKEVNILGWSDGGNTALIMALHYPAYVKRIAVMGANLFPDETAVESGLLALFNRQLEALEGKEDEQSLNQARRLRLLLHEPNMTFAELRALKVPALVMAGEQDVVLEMHTKAIAEHIQGATLKIFKGASHYAPQEVPAAFNRAALDFFAPVN</sequence>
<organism evidence="3 4">
    <name type="scientific">Pontibacter mangrovi</name>
    <dbReference type="NCBI Taxonomy" id="2589816"/>
    <lineage>
        <taxon>Bacteria</taxon>
        <taxon>Pseudomonadati</taxon>
        <taxon>Bacteroidota</taxon>
        <taxon>Cytophagia</taxon>
        <taxon>Cytophagales</taxon>
        <taxon>Hymenobacteraceae</taxon>
        <taxon>Pontibacter</taxon>
    </lineage>
</organism>
<dbReference type="PANTHER" id="PTHR46331:SF2">
    <property type="entry name" value="VALACYCLOVIR HYDROLASE"/>
    <property type="match status" value="1"/>
</dbReference>
<keyword evidence="1" id="KW-0732">Signal</keyword>
<dbReference type="SUPFAM" id="SSF53474">
    <property type="entry name" value="alpha/beta-Hydrolases"/>
    <property type="match status" value="1"/>
</dbReference>
<dbReference type="Gene3D" id="3.40.50.1820">
    <property type="entry name" value="alpha/beta hydrolase"/>
    <property type="match status" value="1"/>
</dbReference>
<dbReference type="InterPro" id="IPR029058">
    <property type="entry name" value="AB_hydrolase_fold"/>
</dbReference>
<feature type="signal peptide" evidence="1">
    <location>
        <begin position="1"/>
        <end position="21"/>
    </location>
</feature>
<feature type="domain" description="AB hydrolase-1" evidence="2">
    <location>
        <begin position="358"/>
        <end position="463"/>
    </location>
</feature>
<comment type="caution">
    <text evidence="3">The sequence shown here is derived from an EMBL/GenBank/DDBJ whole genome shotgun (WGS) entry which is preliminary data.</text>
</comment>
<keyword evidence="4" id="KW-1185">Reference proteome</keyword>
<dbReference type="SUPFAM" id="SSF49464">
    <property type="entry name" value="Carboxypeptidase regulatory domain-like"/>
    <property type="match status" value="1"/>
</dbReference>